<organism evidence="1 2">
    <name type="scientific">Macaca mulatta</name>
    <name type="common">Rhesus macaque</name>
    <dbReference type="NCBI Taxonomy" id="9544"/>
    <lineage>
        <taxon>Eukaryota</taxon>
        <taxon>Metazoa</taxon>
        <taxon>Chordata</taxon>
        <taxon>Craniata</taxon>
        <taxon>Vertebrata</taxon>
        <taxon>Euteleostomi</taxon>
        <taxon>Mammalia</taxon>
        <taxon>Eutheria</taxon>
        <taxon>Euarchontoglires</taxon>
        <taxon>Primates</taxon>
        <taxon>Haplorrhini</taxon>
        <taxon>Catarrhini</taxon>
        <taxon>Cercopithecidae</taxon>
        <taxon>Cercopithecinae</taxon>
        <taxon>Macaca</taxon>
    </lineage>
</organism>
<reference evidence="1 2" key="1">
    <citation type="journal article" date="2011" name="Nat. Biotechnol.">
        <title>Genome sequencing and comparison of two nonhuman primate animal models, the cynomolgus and Chinese rhesus macaques.</title>
        <authorList>
            <person name="Yan G."/>
            <person name="Zhang G."/>
            <person name="Fang X."/>
            <person name="Zhang Y."/>
            <person name="Li C."/>
            <person name="Ling F."/>
            <person name="Cooper D.N."/>
            <person name="Li Q."/>
            <person name="Li Y."/>
            <person name="van Gool A.J."/>
            <person name="Du H."/>
            <person name="Chen J."/>
            <person name="Chen R."/>
            <person name="Zhang P."/>
            <person name="Huang Z."/>
            <person name="Thompson J.R."/>
            <person name="Meng Y."/>
            <person name="Bai Y."/>
            <person name="Wang J."/>
            <person name="Zhuo M."/>
            <person name="Wang T."/>
            <person name="Huang Y."/>
            <person name="Wei L."/>
            <person name="Li J."/>
            <person name="Wang Z."/>
            <person name="Hu H."/>
            <person name="Yang P."/>
            <person name="Le L."/>
            <person name="Stenson P.D."/>
            <person name="Li B."/>
            <person name="Liu X."/>
            <person name="Ball E.V."/>
            <person name="An N."/>
            <person name="Huang Q."/>
            <person name="Zhang Y."/>
            <person name="Fan W."/>
            <person name="Zhang X."/>
            <person name="Li Y."/>
            <person name="Wang W."/>
            <person name="Katze M.G."/>
            <person name="Su B."/>
            <person name="Nielsen R."/>
            <person name="Yang H."/>
            <person name="Wang J."/>
            <person name="Wang X."/>
            <person name="Wang J."/>
        </authorList>
    </citation>
    <scope>NUCLEOTIDE SEQUENCE [LARGE SCALE GENOMIC DNA]</scope>
    <source>
        <strain evidence="1 2">CR-5</strain>
    </source>
</reference>
<dbReference type="EMBL" id="JH322698">
    <property type="protein sequence ID" value="EHH25702.1"/>
    <property type="molecule type" value="Genomic_DNA"/>
</dbReference>
<feature type="non-terminal residue" evidence="1">
    <location>
        <position position="1"/>
    </location>
</feature>
<feature type="non-terminal residue" evidence="1">
    <location>
        <position position="61"/>
    </location>
</feature>
<name>F6XU74_MACMU</name>
<dbReference type="AlphaFoldDB" id="F6XU74"/>
<accession>F6XU74</accession>
<sequence length="61" mass="7003">LGDESFQVGILRQWQLTLYGSVWSPVDIRDRQRLLESAMSGKYLHDDFTLPCPPGLKIPEE</sequence>
<dbReference type="HOGENOM" id="CLU_194926_0_0_1"/>
<proteinExistence type="predicted"/>
<protein>
    <submittedName>
        <fullName evidence="1">Uncharacterized protein</fullName>
    </submittedName>
</protein>
<dbReference type="Proteomes" id="UP000013456">
    <property type="component" value="Unassembled WGS sequence"/>
</dbReference>
<evidence type="ECO:0000313" key="1">
    <source>
        <dbReference type="EMBL" id="EHH25702.1"/>
    </source>
</evidence>
<gene>
    <name evidence="1" type="ORF">EGK_00015</name>
</gene>
<evidence type="ECO:0000313" key="2">
    <source>
        <dbReference type="Proteomes" id="UP000013456"/>
    </source>
</evidence>